<dbReference type="GO" id="GO:0016887">
    <property type="term" value="F:ATP hydrolysis activity"/>
    <property type="evidence" value="ECO:0007669"/>
    <property type="project" value="InterPro"/>
</dbReference>
<evidence type="ECO:0000256" key="1">
    <source>
        <dbReference type="ARBA" id="ARBA00006914"/>
    </source>
</evidence>
<dbReference type="OrthoDB" id="7438987at2"/>
<dbReference type="InterPro" id="IPR003593">
    <property type="entry name" value="AAA+_ATPase"/>
</dbReference>
<dbReference type="Proteomes" id="UP000236893">
    <property type="component" value="Unassembled WGS sequence"/>
</dbReference>
<dbReference type="PANTHER" id="PTHR23073">
    <property type="entry name" value="26S PROTEASOME REGULATORY SUBUNIT"/>
    <property type="match status" value="1"/>
</dbReference>
<evidence type="ECO:0000256" key="3">
    <source>
        <dbReference type="ARBA" id="ARBA00022840"/>
    </source>
</evidence>
<dbReference type="EMBL" id="PQVF01000007">
    <property type="protein sequence ID" value="POY36197.1"/>
    <property type="molecule type" value="Genomic_DNA"/>
</dbReference>
<protein>
    <submittedName>
        <fullName evidence="5">AAA family ATPase</fullName>
    </submittedName>
</protein>
<keyword evidence="2" id="KW-0547">Nucleotide-binding</keyword>
<keyword evidence="6" id="KW-1185">Reference proteome</keyword>
<dbReference type="InterPro" id="IPR003959">
    <property type="entry name" value="ATPase_AAA_core"/>
</dbReference>
<keyword evidence="3" id="KW-0067">ATP-binding</keyword>
<evidence type="ECO:0000313" key="6">
    <source>
        <dbReference type="Proteomes" id="UP000236893"/>
    </source>
</evidence>
<dbReference type="GO" id="GO:0005524">
    <property type="term" value="F:ATP binding"/>
    <property type="evidence" value="ECO:0007669"/>
    <property type="project" value="UniProtKB-KW"/>
</dbReference>
<dbReference type="CDD" id="cd19481">
    <property type="entry name" value="RecA-like_protease"/>
    <property type="match status" value="1"/>
</dbReference>
<evidence type="ECO:0000259" key="4">
    <source>
        <dbReference type="SMART" id="SM00382"/>
    </source>
</evidence>
<dbReference type="InterPro" id="IPR050221">
    <property type="entry name" value="26S_Proteasome_ATPase"/>
</dbReference>
<dbReference type="Pfam" id="PF00004">
    <property type="entry name" value="AAA"/>
    <property type="match status" value="1"/>
</dbReference>
<evidence type="ECO:0000313" key="5">
    <source>
        <dbReference type="EMBL" id="POY36197.1"/>
    </source>
</evidence>
<organism evidence="5 6">
    <name type="scientific">Solitalea longa</name>
    <dbReference type="NCBI Taxonomy" id="2079460"/>
    <lineage>
        <taxon>Bacteria</taxon>
        <taxon>Pseudomonadati</taxon>
        <taxon>Bacteroidota</taxon>
        <taxon>Sphingobacteriia</taxon>
        <taxon>Sphingobacteriales</taxon>
        <taxon>Sphingobacteriaceae</taxon>
        <taxon>Solitalea</taxon>
    </lineage>
</organism>
<name>A0A2S5A1P3_9SPHI</name>
<proteinExistence type="inferred from homology"/>
<dbReference type="SUPFAM" id="SSF52540">
    <property type="entry name" value="P-loop containing nucleoside triphosphate hydrolases"/>
    <property type="match status" value="1"/>
</dbReference>
<evidence type="ECO:0000256" key="2">
    <source>
        <dbReference type="ARBA" id="ARBA00022741"/>
    </source>
</evidence>
<dbReference type="InterPro" id="IPR027417">
    <property type="entry name" value="P-loop_NTPase"/>
</dbReference>
<feature type="domain" description="AAA+ ATPase" evidence="4">
    <location>
        <begin position="234"/>
        <end position="366"/>
    </location>
</feature>
<dbReference type="Gene3D" id="1.10.8.60">
    <property type="match status" value="1"/>
</dbReference>
<dbReference type="RefSeq" id="WP_103789115.1">
    <property type="nucleotide sequence ID" value="NZ_PQVF01000007.1"/>
</dbReference>
<sequence length="445" mass="51276">MEYYHLNIAHSLAFLRETINRRLQQFFQKDNVTPFIYPEIKIEEDNAPLNLFLVHYQLNIEEYIILLLALLPHIQPNFLDNIIQEFLPNGGEFPEIGGVKGNNHRGTLPTGETALFILAGNDIRKRMEVSFYLSPEHYFAKDQILELERLGNVEPRMSGRIILQPDFIDLFTTGTVAKPIFGPDFPAKNISTKLNWDDLILNPKTALQINDIKIWLDHNYSLLNDWEMGNKIKPGYRALFHGPSGTGKTLTATLLGKHFQKEVYRIDLSQIVSKYIGETEKNLEKIFNKAEHKDWILFFDEADALFGKRTNVQNAHDKYANQEVSYLLQRVEDYPGLIILASNYKSNIDQAFVRRFNAIIHFPIPNANERLEIWRSSIPPKAGLAQDLDLKNIAQKYELSGSSIVSVIHYAALQTIHKKSLTIEHKDIIEGIKREYEKEEKVFVG</sequence>
<dbReference type="AlphaFoldDB" id="A0A2S5A1P3"/>
<dbReference type="SMART" id="SM00382">
    <property type="entry name" value="AAA"/>
    <property type="match status" value="1"/>
</dbReference>
<reference evidence="5 6" key="1">
    <citation type="submission" date="2018-01" db="EMBL/GenBank/DDBJ databases">
        <authorList>
            <person name="Gaut B.S."/>
            <person name="Morton B.R."/>
            <person name="Clegg M.T."/>
            <person name="Duvall M.R."/>
        </authorList>
    </citation>
    <scope>NUCLEOTIDE SEQUENCE [LARGE SCALE GENOMIC DNA]</scope>
    <source>
        <strain evidence="5 6">HR-AV</strain>
    </source>
</reference>
<accession>A0A2S5A1P3</accession>
<comment type="similarity">
    <text evidence="1">Belongs to the AAA ATPase family.</text>
</comment>
<dbReference type="Gene3D" id="3.40.50.300">
    <property type="entry name" value="P-loop containing nucleotide triphosphate hydrolases"/>
    <property type="match status" value="1"/>
</dbReference>
<comment type="caution">
    <text evidence="5">The sequence shown here is derived from an EMBL/GenBank/DDBJ whole genome shotgun (WGS) entry which is preliminary data.</text>
</comment>
<gene>
    <name evidence="5" type="ORF">C3K47_10585</name>
</gene>